<sequence>MRLFSLSPHAARIALSAIILQALLQLQPVSFAAASADETPATAAEAPDRTAESGTPASAPQAGNEALDALFAQLRRESDGAAARQIARQIAVHWNDSQSATGNLLMQWATEAIARQNAGLALDFLDQVTVLFPEFAEGWNRRATLHFMNGDLRRSMADINRVLSLEPRHYGALAGLAAILERTDRDALALEAWKKILAIYPANRAAQSRVVELEDKLTGRRI</sequence>
<keyword evidence="5" id="KW-1185">Reference proteome</keyword>
<gene>
    <name evidence="4" type="ORF">KY465_11265</name>
</gene>
<dbReference type="Proteomes" id="UP001430804">
    <property type="component" value="Unassembled WGS sequence"/>
</dbReference>
<accession>A0ABS6WPH8</accession>
<protein>
    <recommendedName>
        <fullName evidence="6">Tetratricopeptide repeat protein</fullName>
    </recommendedName>
</protein>
<evidence type="ECO:0000313" key="5">
    <source>
        <dbReference type="Proteomes" id="UP001430804"/>
    </source>
</evidence>
<feature type="repeat" description="TPR" evidence="1">
    <location>
        <begin position="136"/>
        <end position="169"/>
    </location>
</feature>
<dbReference type="EMBL" id="JAHWQX010000003">
    <property type="protein sequence ID" value="MBW3097858.1"/>
    <property type="molecule type" value="Genomic_DNA"/>
</dbReference>
<name>A0ABS6WPH8_9HYPH</name>
<reference evidence="4" key="1">
    <citation type="submission" date="2021-07" db="EMBL/GenBank/DDBJ databases">
        <title>Pseudohoeflea marina sp. nov. a polyhydroxyalcanoate-producing bacterium.</title>
        <authorList>
            <person name="Zheng W."/>
            <person name="Yu S."/>
            <person name="Huang Y."/>
        </authorList>
    </citation>
    <scope>NUCLEOTIDE SEQUENCE</scope>
    <source>
        <strain evidence="4">DP4N28-3</strain>
    </source>
</reference>
<feature type="chain" id="PRO_5047173416" description="Tetratricopeptide repeat protein" evidence="3">
    <location>
        <begin position="33"/>
        <end position="222"/>
    </location>
</feature>
<dbReference type="InterPro" id="IPR019734">
    <property type="entry name" value="TPR_rpt"/>
</dbReference>
<evidence type="ECO:0000256" key="1">
    <source>
        <dbReference type="PROSITE-ProRule" id="PRU00339"/>
    </source>
</evidence>
<evidence type="ECO:0000256" key="3">
    <source>
        <dbReference type="SAM" id="SignalP"/>
    </source>
</evidence>
<organism evidence="4 5">
    <name type="scientific">Pseudohoeflea coraliihabitans</name>
    <dbReference type="NCBI Taxonomy" id="2860393"/>
    <lineage>
        <taxon>Bacteria</taxon>
        <taxon>Pseudomonadati</taxon>
        <taxon>Pseudomonadota</taxon>
        <taxon>Alphaproteobacteria</taxon>
        <taxon>Hyphomicrobiales</taxon>
        <taxon>Rhizobiaceae</taxon>
        <taxon>Pseudohoeflea</taxon>
    </lineage>
</organism>
<dbReference type="SMART" id="SM00028">
    <property type="entry name" value="TPR"/>
    <property type="match status" value="2"/>
</dbReference>
<keyword evidence="3" id="KW-0732">Signal</keyword>
<keyword evidence="1" id="KW-0802">TPR repeat</keyword>
<dbReference type="PROSITE" id="PS50005">
    <property type="entry name" value="TPR"/>
    <property type="match status" value="1"/>
</dbReference>
<feature type="region of interest" description="Disordered" evidence="2">
    <location>
        <begin position="38"/>
        <end position="62"/>
    </location>
</feature>
<evidence type="ECO:0000313" key="4">
    <source>
        <dbReference type="EMBL" id="MBW3097858.1"/>
    </source>
</evidence>
<evidence type="ECO:0008006" key="6">
    <source>
        <dbReference type="Google" id="ProtNLM"/>
    </source>
</evidence>
<evidence type="ECO:0000256" key="2">
    <source>
        <dbReference type="SAM" id="MobiDB-lite"/>
    </source>
</evidence>
<comment type="caution">
    <text evidence="4">The sequence shown here is derived from an EMBL/GenBank/DDBJ whole genome shotgun (WGS) entry which is preliminary data.</text>
</comment>
<feature type="signal peptide" evidence="3">
    <location>
        <begin position="1"/>
        <end position="32"/>
    </location>
</feature>
<proteinExistence type="predicted"/>